<accession>A0ABX6PQV5</accession>
<dbReference type="EMBL" id="CP054024">
    <property type="protein sequence ID" value="QKK21055.1"/>
    <property type="molecule type" value="Genomic_DNA"/>
</dbReference>
<evidence type="ECO:0000313" key="2">
    <source>
        <dbReference type="Proteomes" id="UP000305673"/>
    </source>
</evidence>
<geneLocation type="plasmid" evidence="1 2">
    <name>pPR12A203</name>
</geneLocation>
<dbReference type="Proteomes" id="UP000305673">
    <property type="component" value="Plasmid pPR12A203"/>
</dbReference>
<name>A0ABX6PQV5_9HYPH</name>
<reference evidence="1 2" key="1">
    <citation type="submission" date="2020-05" db="EMBL/GenBank/DDBJ databases">
        <title>Genome sequences of pea root nodulating Rhizobium spp.</title>
        <authorList>
            <person name="Rahi P."/>
        </authorList>
    </citation>
    <scope>NUCLEOTIDE SEQUENCE [LARGE SCALE GENOMIC DNA]</scope>
    <source>
        <strain evidence="2">JKLM 12A2</strain>
        <plasmid evidence="1 2">pPR12A203</plasmid>
    </source>
</reference>
<dbReference type="RefSeq" id="WP_138333712.1">
    <property type="nucleotide sequence ID" value="NZ_CP054024.1"/>
</dbReference>
<evidence type="ECO:0000313" key="1">
    <source>
        <dbReference type="EMBL" id="QKK21055.1"/>
    </source>
</evidence>
<gene>
    <name evidence="1" type="ORF">FFM53_031995</name>
</gene>
<protein>
    <submittedName>
        <fullName evidence="1">Uncharacterized protein</fullName>
    </submittedName>
</protein>
<keyword evidence="1" id="KW-0614">Plasmid</keyword>
<proteinExistence type="predicted"/>
<sequence length="112" mass="12359">MSAANAINTEAIYWHAAINAAKARYRTRVLEHRLILLAFGARDPFECAHEMSALDAVFIGDVIDHLLSNCSELFACGIGHCKNAGPKRCCLPGFQNVGISLVLLHRILHKFE</sequence>
<organism evidence="1 2">
    <name type="scientific">Rhizobium indicum</name>
    <dbReference type="NCBI Taxonomy" id="2583231"/>
    <lineage>
        <taxon>Bacteria</taxon>
        <taxon>Pseudomonadati</taxon>
        <taxon>Pseudomonadota</taxon>
        <taxon>Alphaproteobacteria</taxon>
        <taxon>Hyphomicrobiales</taxon>
        <taxon>Rhizobiaceae</taxon>
        <taxon>Rhizobium/Agrobacterium group</taxon>
        <taxon>Rhizobium</taxon>
    </lineage>
</organism>
<keyword evidence="2" id="KW-1185">Reference proteome</keyword>